<feature type="transmembrane region" description="Helical" evidence="1">
    <location>
        <begin position="154"/>
        <end position="178"/>
    </location>
</feature>
<name>A0A7K0C3S3_9ACTN</name>
<organism evidence="2 3">
    <name type="scientific">Actinomadura macrotermitis</name>
    <dbReference type="NCBI Taxonomy" id="2585200"/>
    <lineage>
        <taxon>Bacteria</taxon>
        <taxon>Bacillati</taxon>
        <taxon>Actinomycetota</taxon>
        <taxon>Actinomycetes</taxon>
        <taxon>Streptosporangiales</taxon>
        <taxon>Thermomonosporaceae</taxon>
        <taxon>Actinomadura</taxon>
    </lineage>
</organism>
<dbReference type="Proteomes" id="UP000487268">
    <property type="component" value="Unassembled WGS sequence"/>
</dbReference>
<keyword evidence="1" id="KW-1133">Transmembrane helix</keyword>
<dbReference type="RefSeq" id="WP_194293520.1">
    <property type="nucleotide sequence ID" value="NZ_WEGH01000004.1"/>
</dbReference>
<feature type="transmembrane region" description="Helical" evidence="1">
    <location>
        <begin position="44"/>
        <end position="64"/>
    </location>
</feature>
<keyword evidence="1" id="KW-0472">Membrane</keyword>
<feature type="transmembrane region" description="Helical" evidence="1">
    <location>
        <begin position="184"/>
        <end position="203"/>
    </location>
</feature>
<protein>
    <recommendedName>
        <fullName evidence="4">Intracellular septation protein A</fullName>
    </recommendedName>
</protein>
<evidence type="ECO:0000256" key="1">
    <source>
        <dbReference type="SAM" id="Phobius"/>
    </source>
</evidence>
<dbReference type="AlphaFoldDB" id="A0A7K0C3S3"/>
<evidence type="ECO:0000313" key="3">
    <source>
        <dbReference type="Proteomes" id="UP000487268"/>
    </source>
</evidence>
<dbReference type="EMBL" id="WEGH01000004">
    <property type="protein sequence ID" value="MQY08117.1"/>
    <property type="molecule type" value="Genomic_DNA"/>
</dbReference>
<proteinExistence type="predicted"/>
<feature type="transmembrane region" description="Helical" evidence="1">
    <location>
        <begin position="95"/>
        <end position="117"/>
    </location>
</feature>
<feature type="transmembrane region" description="Helical" evidence="1">
    <location>
        <begin position="15"/>
        <end position="38"/>
    </location>
</feature>
<evidence type="ECO:0008006" key="4">
    <source>
        <dbReference type="Google" id="ProtNLM"/>
    </source>
</evidence>
<keyword evidence="1" id="KW-0812">Transmembrane</keyword>
<reference evidence="2 3" key="1">
    <citation type="submission" date="2019-10" db="EMBL/GenBank/DDBJ databases">
        <title>Actinomadura rubteroloni sp. nov. and Actinomadura macrotermitis sp. nov., isolated from the gut of fungus growing-termite Macrotermes natalensis.</title>
        <authorList>
            <person name="Benndorf R."/>
            <person name="Martin K."/>
            <person name="Kuefner M."/>
            <person name="De Beer W."/>
            <person name="Kaster A.-K."/>
            <person name="Vollmers J."/>
            <person name="Poulsen M."/>
            <person name="Beemelmanns C."/>
        </authorList>
    </citation>
    <scope>NUCLEOTIDE SEQUENCE [LARGE SCALE GENOMIC DNA]</scope>
    <source>
        <strain evidence="2 3">RB68</strain>
    </source>
</reference>
<evidence type="ECO:0000313" key="2">
    <source>
        <dbReference type="EMBL" id="MQY08117.1"/>
    </source>
</evidence>
<sequence length="233" mass="24754">MTGTQAHGGRGGSRLLNLGPSLLFGVVLPFVTYGLLTGNGMDEVPALLLISLWPAADTLLYVAIKRRVDEFGLMMLILLLLGALSALAYNSTKLVFIKDSAITGLLGLTFLGSLALSRPIMFHLGRKFGTDGSPEGIAEWNAKWRYPGFRRAQYLLTTVWGLGFLLEAAVRIPLTYWLPTGTMVLVNNILPFAVVAALVTWTMRVAKQGQARAAAAQAAAQAGPATAPEAAAG</sequence>
<gene>
    <name evidence="2" type="ORF">ACRB68_62230</name>
</gene>
<comment type="caution">
    <text evidence="2">The sequence shown here is derived from an EMBL/GenBank/DDBJ whole genome shotgun (WGS) entry which is preliminary data.</text>
</comment>
<feature type="transmembrane region" description="Helical" evidence="1">
    <location>
        <begin position="71"/>
        <end position="89"/>
    </location>
</feature>
<dbReference type="NCBIfam" id="NF041646">
    <property type="entry name" value="VC0807_fam"/>
    <property type="match status" value="1"/>
</dbReference>
<keyword evidence="3" id="KW-1185">Reference proteome</keyword>
<accession>A0A7K0C3S3</accession>